<comment type="caution">
    <text evidence="2">The sequence shown here is derived from an EMBL/GenBank/DDBJ whole genome shotgun (WGS) entry which is preliminary data.</text>
</comment>
<sequence length="144" mass="16054">MGFDMQLLGLDHIVLRTAQLETLQRFYLDLGCELERQVPEFGLVQLRAGSALLDLVDCDGPLGQEGGPPPNGKGHNMAHFCLQLAPIEPQALHQKLAERNLTHQPFIQRYGATGFGDSVYIFDPDGNCIELKPLCWLPESQRKD</sequence>
<evidence type="ECO:0000313" key="3">
    <source>
        <dbReference type="Proteomes" id="UP000838672"/>
    </source>
</evidence>
<proteinExistence type="predicted"/>
<dbReference type="PROSITE" id="PS51819">
    <property type="entry name" value="VOC"/>
    <property type="match status" value="1"/>
</dbReference>
<organism evidence="2 3">
    <name type="scientific">Vibrio stylophorae</name>
    <dbReference type="NCBI Taxonomy" id="659351"/>
    <lineage>
        <taxon>Bacteria</taxon>
        <taxon>Pseudomonadati</taxon>
        <taxon>Pseudomonadota</taxon>
        <taxon>Gammaproteobacteria</taxon>
        <taxon>Vibrionales</taxon>
        <taxon>Vibrionaceae</taxon>
        <taxon>Vibrio</taxon>
    </lineage>
</organism>
<dbReference type="Proteomes" id="UP000838672">
    <property type="component" value="Unassembled WGS sequence"/>
</dbReference>
<keyword evidence="3" id="KW-1185">Reference proteome</keyword>
<dbReference type="InterPro" id="IPR037523">
    <property type="entry name" value="VOC_core"/>
</dbReference>
<dbReference type="InterPro" id="IPR004360">
    <property type="entry name" value="Glyas_Fos-R_dOase_dom"/>
</dbReference>
<evidence type="ECO:0000313" key="2">
    <source>
        <dbReference type="EMBL" id="CAH0533355.1"/>
    </source>
</evidence>
<feature type="domain" description="VOC" evidence="1">
    <location>
        <begin position="9"/>
        <end position="134"/>
    </location>
</feature>
<evidence type="ECO:0000259" key="1">
    <source>
        <dbReference type="PROSITE" id="PS51819"/>
    </source>
</evidence>
<name>A0ABN8DTW7_9VIBR</name>
<dbReference type="EMBL" id="CAKLDI010000001">
    <property type="protein sequence ID" value="CAH0533355.1"/>
    <property type="molecule type" value="Genomic_DNA"/>
</dbReference>
<accession>A0ABN8DTW7</accession>
<dbReference type="InterPro" id="IPR029068">
    <property type="entry name" value="Glyas_Bleomycin-R_OHBP_Dase"/>
</dbReference>
<dbReference type="Gene3D" id="3.10.180.10">
    <property type="entry name" value="2,3-Dihydroxybiphenyl 1,2-Dioxygenase, domain 1"/>
    <property type="match status" value="1"/>
</dbReference>
<dbReference type="Pfam" id="PF00903">
    <property type="entry name" value="Glyoxalase"/>
    <property type="match status" value="1"/>
</dbReference>
<reference evidence="2" key="1">
    <citation type="submission" date="2021-11" db="EMBL/GenBank/DDBJ databases">
        <authorList>
            <person name="Rodrigo-Torres L."/>
            <person name="Arahal R. D."/>
            <person name="Lucena T."/>
        </authorList>
    </citation>
    <scope>NUCLEOTIDE SEQUENCE</scope>
    <source>
        <strain evidence="2">CECT 7929</strain>
    </source>
</reference>
<protein>
    <recommendedName>
        <fullName evidence="1">VOC domain-containing protein</fullName>
    </recommendedName>
</protein>
<gene>
    <name evidence="2" type="ORF">VST7929_01221</name>
</gene>
<dbReference type="SUPFAM" id="SSF54593">
    <property type="entry name" value="Glyoxalase/Bleomycin resistance protein/Dihydroxybiphenyl dioxygenase"/>
    <property type="match status" value="1"/>
</dbReference>